<dbReference type="InterPro" id="IPR036361">
    <property type="entry name" value="SAP_dom_sf"/>
</dbReference>
<dbReference type="PANTHER" id="PTHR47642">
    <property type="entry name" value="ATP-DEPENDENT DNA HELICASE"/>
    <property type="match status" value="1"/>
</dbReference>
<evidence type="ECO:0000313" key="5">
    <source>
        <dbReference type="Proteomes" id="UP001165060"/>
    </source>
</evidence>
<keyword evidence="5" id="KW-1185">Reference proteome</keyword>
<keyword evidence="1" id="KW-0234">DNA repair</keyword>
<feature type="compositionally biased region" description="Pro residues" evidence="2">
    <location>
        <begin position="614"/>
        <end position="629"/>
    </location>
</feature>
<keyword evidence="1" id="KW-0378">Hydrolase</keyword>
<dbReference type="SMART" id="SM00513">
    <property type="entry name" value="SAP"/>
    <property type="match status" value="1"/>
</dbReference>
<keyword evidence="1" id="KW-0227">DNA damage</keyword>
<feature type="compositionally biased region" description="Basic and acidic residues" evidence="2">
    <location>
        <begin position="633"/>
        <end position="645"/>
    </location>
</feature>
<name>A0ABQ6MZ80_9STRA</name>
<dbReference type="InterPro" id="IPR010285">
    <property type="entry name" value="DNA_helicase_pif1-like_DEAD"/>
</dbReference>
<dbReference type="Gene3D" id="1.10.720.30">
    <property type="entry name" value="SAP domain"/>
    <property type="match status" value="1"/>
</dbReference>
<dbReference type="SUPFAM" id="SSF52540">
    <property type="entry name" value="P-loop containing nucleoside triphosphate hydrolases"/>
    <property type="match status" value="2"/>
</dbReference>
<dbReference type="PANTHER" id="PTHR47642:SF5">
    <property type="entry name" value="ATP-DEPENDENT DNA HELICASE"/>
    <property type="match status" value="1"/>
</dbReference>
<keyword evidence="1" id="KW-0233">DNA recombination</keyword>
<keyword evidence="1" id="KW-0067">ATP-binding</keyword>
<reference evidence="4 5" key="1">
    <citation type="journal article" date="2023" name="Commun. Biol.">
        <title>Genome analysis of Parmales, the sister group of diatoms, reveals the evolutionary specialization of diatoms from phago-mixotrophs to photoautotrophs.</title>
        <authorList>
            <person name="Ban H."/>
            <person name="Sato S."/>
            <person name="Yoshikawa S."/>
            <person name="Yamada K."/>
            <person name="Nakamura Y."/>
            <person name="Ichinomiya M."/>
            <person name="Sato N."/>
            <person name="Blanc-Mathieu R."/>
            <person name="Endo H."/>
            <person name="Kuwata A."/>
            <person name="Ogata H."/>
        </authorList>
    </citation>
    <scope>NUCLEOTIDE SEQUENCE [LARGE SCALE GENOMIC DNA]</scope>
</reference>
<dbReference type="Pfam" id="PF05970">
    <property type="entry name" value="PIF1"/>
    <property type="match status" value="1"/>
</dbReference>
<evidence type="ECO:0000256" key="1">
    <source>
        <dbReference type="RuleBase" id="RU363044"/>
    </source>
</evidence>
<dbReference type="Gene3D" id="3.40.50.300">
    <property type="entry name" value="P-loop containing nucleotide triphosphate hydrolases"/>
    <property type="match status" value="2"/>
</dbReference>
<dbReference type="Pfam" id="PF02037">
    <property type="entry name" value="SAP"/>
    <property type="match status" value="1"/>
</dbReference>
<feature type="region of interest" description="Disordered" evidence="2">
    <location>
        <begin position="658"/>
        <end position="689"/>
    </location>
</feature>
<comment type="caution">
    <text evidence="4">The sequence shown here is derived from an EMBL/GenBank/DDBJ whole genome shotgun (WGS) entry which is preliminary data.</text>
</comment>
<comment type="catalytic activity">
    <reaction evidence="1">
        <text>ATP + H2O = ADP + phosphate + H(+)</text>
        <dbReference type="Rhea" id="RHEA:13065"/>
        <dbReference type="ChEBI" id="CHEBI:15377"/>
        <dbReference type="ChEBI" id="CHEBI:15378"/>
        <dbReference type="ChEBI" id="CHEBI:30616"/>
        <dbReference type="ChEBI" id="CHEBI:43474"/>
        <dbReference type="ChEBI" id="CHEBI:456216"/>
        <dbReference type="EC" id="5.6.2.3"/>
    </reaction>
</comment>
<comment type="similarity">
    <text evidence="1">Belongs to the helicase family.</text>
</comment>
<dbReference type="Proteomes" id="UP001165060">
    <property type="component" value="Unassembled WGS sequence"/>
</dbReference>
<keyword evidence="1" id="KW-0547">Nucleotide-binding</keyword>
<feature type="compositionally biased region" description="Basic and acidic residues" evidence="2">
    <location>
        <begin position="120"/>
        <end position="141"/>
    </location>
</feature>
<proteinExistence type="inferred from homology"/>
<accession>A0ABQ6MZ80</accession>
<dbReference type="InterPro" id="IPR051055">
    <property type="entry name" value="PIF1_helicase"/>
</dbReference>
<dbReference type="InterPro" id="IPR003034">
    <property type="entry name" value="SAP_dom"/>
</dbReference>
<dbReference type="EC" id="5.6.2.3" evidence="1"/>
<dbReference type="SUPFAM" id="SSF68906">
    <property type="entry name" value="SAP domain"/>
    <property type="match status" value="1"/>
</dbReference>
<feature type="region of interest" description="Disordered" evidence="2">
    <location>
        <begin position="39"/>
        <end position="60"/>
    </location>
</feature>
<feature type="compositionally biased region" description="Low complexity" evidence="2">
    <location>
        <begin position="592"/>
        <end position="613"/>
    </location>
</feature>
<feature type="compositionally biased region" description="Gly residues" evidence="2">
    <location>
        <begin position="666"/>
        <end position="677"/>
    </location>
</feature>
<dbReference type="InterPro" id="IPR003593">
    <property type="entry name" value="AAA+_ATPase"/>
</dbReference>
<feature type="region of interest" description="Disordered" evidence="2">
    <location>
        <begin position="115"/>
        <end position="141"/>
    </location>
</feature>
<protein>
    <recommendedName>
        <fullName evidence="1">ATP-dependent DNA helicase</fullName>
        <ecNumber evidence="1">5.6.2.3</ecNumber>
    </recommendedName>
</protein>
<dbReference type="EMBL" id="BRYB01003442">
    <property type="protein sequence ID" value="GMI36759.1"/>
    <property type="molecule type" value="Genomic_DNA"/>
</dbReference>
<evidence type="ECO:0000256" key="2">
    <source>
        <dbReference type="SAM" id="MobiDB-lite"/>
    </source>
</evidence>
<dbReference type="InterPro" id="IPR027417">
    <property type="entry name" value="P-loop_NTPase"/>
</dbReference>
<evidence type="ECO:0000313" key="4">
    <source>
        <dbReference type="EMBL" id="GMI36759.1"/>
    </source>
</evidence>
<dbReference type="PROSITE" id="PS50800">
    <property type="entry name" value="SAP"/>
    <property type="match status" value="1"/>
</dbReference>
<gene>
    <name evidence="4" type="ORF">TeGR_g6905</name>
</gene>
<feature type="region of interest" description="Disordered" evidence="2">
    <location>
        <begin position="591"/>
        <end position="645"/>
    </location>
</feature>
<feature type="domain" description="SAP" evidence="3">
    <location>
        <begin position="4"/>
        <end position="38"/>
    </location>
</feature>
<keyword evidence="1" id="KW-0347">Helicase</keyword>
<sequence>MSRYETMKVGALKQLLKDRSLKQTGRKRELIARLYEFDDKNWAKPKPKPPEQEDEVQLERQLSASDSLNAKFQDAARAGSVIAVDDALASDGDSDGDSDIEVLAAAPPGYLLKQQKKRKAGEALAKENEPANLQEKGRADPQRDEALAALGLNPQQEAAAELILRPGSNVFLTGVAGTGKSFVIDSAKTVLRERLGGMFERAVCTVAPTGIAADNVGGTTLHSFAGWFHSPGKNYDPAGERIGKAVNARIAQCDVLFVDEISMVDTFMFDALDSLAKFIRKSTRPFGGIKLVLSGDFFQLPPVSGTHCVFSPCWSAAALQTVELTTVVRQANDPDFVQLLRKARLGRATDEEIGRVLGGCLMRNKPLPNVDEIQPSMLYCTNRDVDSENASRLAQLPGDEVLYRAEDQYKIVVDYKGDGRLKISEQMNPRASEFLRLKLLAQVILTMNMPELSLVNGSRGIVVGFQRETVHPNSSTVPVVKFDNGLELVMEKKPFTKRLSNGNELSRKQFPLRLAWALTIHKSQGQTISKCIVDVANVFSSGQGYVALSRVSNSEGLWIKNSISSRNCFANDAIGKFFGHEVNTFPKPGAVTSTTTSSSSSSSFTSAYSYSNPPSTPPRPPALRPPAAPLTPEQRKRIDENKERARLKREAIAKAKAVAQAEAEAEGGGGWGDGGGTKPAQTPEVIEID</sequence>
<dbReference type="CDD" id="cd18809">
    <property type="entry name" value="SF1_C_RecD"/>
    <property type="match status" value="1"/>
</dbReference>
<evidence type="ECO:0000259" key="3">
    <source>
        <dbReference type="PROSITE" id="PS50800"/>
    </source>
</evidence>
<organism evidence="4 5">
    <name type="scientific">Tetraparma gracilis</name>
    <dbReference type="NCBI Taxonomy" id="2962635"/>
    <lineage>
        <taxon>Eukaryota</taxon>
        <taxon>Sar</taxon>
        <taxon>Stramenopiles</taxon>
        <taxon>Ochrophyta</taxon>
        <taxon>Bolidophyceae</taxon>
        <taxon>Parmales</taxon>
        <taxon>Triparmaceae</taxon>
        <taxon>Tetraparma</taxon>
    </lineage>
</organism>
<comment type="cofactor">
    <cofactor evidence="1">
        <name>Mg(2+)</name>
        <dbReference type="ChEBI" id="CHEBI:18420"/>
    </cofactor>
</comment>
<dbReference type="SMART" id="SM00382">
    <property type="entry name" value="AAA"/>
    <property type="match status" value="1"/>
</dbReference>